<feature type="region of interest" description="Disordered" evidence="1">
    <location>
        <begin position="119"/>
        <end position="161"/>
    </location>
</feature>
<dbReference type="Proteomes" id="UP001231189">
    <property type="component" value="Unassembled WGS sequence"/>
</dbReference>
<proteinExistence type="predicted"/>
<keyword evidence="3" id="KW-1185">Reference proteome</keyword>
<evidence type="ECO:0000313" key="3">
    <source>
        <dbReference type="Proteomes" id="UP001231189"/>
    </source>
</evidence>
<dbReference type="EMBL" id="JAUUTY010000002">
    <property type="protein sequence ID" value="KAK1686085.1"/>
    <property type="molecule type" value="Genomic_DNA"/>
</dbReference>
<protein>
    <recommendedName>
        <fullName evidence="4">Reverse transcriptase Ty1/copia-type domain-containing protein</fullName>
    </recommendedName>
</protein>
<evidence type="ECO:0008006" key="4">
    <source>
        <dbReference type="Google" id="ProtNLM"/>
    </source>
</evidence>
<accession>A0AAD8WZ44</accession>
<feature type="compositionally biased region" description="Acidic residues" evidence="1">
    <location>
        <begin position="556"/>
        <end position="581"/>
    </location>
</feature>
<organism evidence="2 3">
    <name type="scientific">Lolium multiflorum</name>
    <name type="common">Italian ryegrass</name>
    <name type="synonym">Lolium perenne subsp. multiflorum</name>
    <dbReference type="NCBI Taxonomy" id="4521"/>
    <lineage>
        <taxon>Eukaryota</taxon>
        <taxon>Viridiplantae</taxon>
        <taxon>Streptophyta</taxon>
        <taxon>Embryophyta</taxon>
        <taxon>Tracheophyta</taxon>
        <taxon>Spermatophyta</taxon>
        <taxon>Magnoliopsida</taxon>
        <taxon>Liliopsida</taxon>
        <taxon>Poales</taxon>
        <taxon>Poaceae</taxon>
        <taxon>BOP clade</taxon>
        <taxon>Pooideae</taxon>
        <taxon>Poodae</taxon>
        <taxon>Poeae</taxon>
        <taxon>Poeae Chloroplast Group 2 (Poeae type)</taxon>
        <taxon>Loliodinae</taxon>
        <taxon>Loliinae</taxon>
        <taxon>Lolium</taxon>
    </lineage>
</organism>
<feature type="region of interest" description="Disordered" evidence="1">
    <location>
        <begin position="545"/>
        <end position="581"/>
    </location>
</feature>
<sequence>MSMMGEMKFFLGFEIKQTSEGTFINQAKYLQDMLKRFKMTEMKGVATPMATKSHLALDPNGKEVDQKIRRAGLSGPRASRIIWSGRIIRPSGTPDYPAWSFVAAAVLIQSILSRLIPTYSSGSRGTRRRPRQNRSSDEFASNAPRKSTTSRRKNKEPRENYKSMDGVSYAAIRQKNWYEDVERDDEIEDKRFWCLEQEFIFKDIYEPMRKVRPMQAINVEKLAVNDYFADAIWVTGRMGLQDLMKIQCDYSPVLIKQFFATLAFKKDDECTMERMTGSNHCHATLRRFASILGVPMGGTHRLHGPQKTDKNALFNLYDSSGVVGSNKGLLPIYGQLLRFFRATIAPSGGNNDALRGALVDLMHLSYKCARDGNEKLDFTLDIMDFILNEIHDAMVSRTTMPYAPYIQLLINNSSAMDEDLSRFPKEKHSVKKAYKKKPVPHAAPAPDSFMGDARSSGFAPARHADIPMMKKHVKKLSWFQRNILCMNIEIHKENFEASRQRSEIQHTQAVILHKLSGEQGDMGIPFGYPLLVPWNDIEDCIQRANYTRSSPPVADTEYEDEEEEEEEEEEENQTEDEEGSE</sequence>
<dbReference type="AlphaFoldDB" id="A0AAD8WZ44"/>
<gene>
    <name evidence="2" type="ORF">QYE76_046933</name>
</gene>
<evidence type="ECO:0000313" key="2">
    <source>
        <dbReference type="EMBL" id="KAK1686085.1"/>
    </source>
</evidence>
<evidence type="ECO:0000256" key="1">
    <source>
        <dbReference type="SAM" id="MobiDB-lite"/>
    </source>
</evidence>
<comment type="caution">
    <text evidence="2">The sequence shown here is derived from an EMBL/GenBank/DDBJ whole genome shotgun (WGS) entry which is preliminary data.</text>
</comment>
<reference evidence="2" key="1">
    <citation type="submission" date="2023-07" db="EMBL/GenBank/DDBJ databases">
        <title>A chromosome-level genome assembly of Lolium multiflorum.</title>
        <authorList>
            <person name="Chen Y."/>
            <person name="Copetti D."/>
            <person name="Kolliker R."/>
            <person name="Studer B."/>
        </authorList>
    </citation>
    <scope>NUCLEOTIDE SEQUENCE</scope>
    <source>
        <strain evidence="2">02402/16</strain>
        <tissue evidence="2">Leaf</tissue>
    </source>
</reference>
<name>A0AAD8WZ44_LOLMU</name>